<dbReference type="Proteomes" id="UP001642483">
    <property type="component" value="Unassembled WGS sequence"/>
</dbReference>
<feature type="transmembrane region" description="Helical" evidence="1">
    <location>
        <begin position="20"/>
        <end position="41"/>
    </location>
</feature>
<sequence length="147" mass="16765">MACEPDPALFMMRVVVRTTFKCGIHLYFYIVVFLITVLLYAEAGKCPNVECDKKCKDEHKEKDDNGCTTCRCTKQLGDLLLTEAQINWIDDREKSGDGSPRAASSVVKKWTRDVTADGYYRIPYNYSDDIRKSKAFKIFRELAALSS</sequence>
<name>A0ABP0FTU0_CLALP</name>
<keyword evidence="1" id="KW-0812">Transmembrane</keyword>
<proteinExistence type="predicted"/>
<keyword evidence="1" id="KW-0472">Membrane</keyword>
<protein>
    <submittedName>
        <fullName evidence="2">Uncharacterized protein</fullName>
    </submittedName>
</protein>
<dbReference type="EMBL" id="CAWYQH010000096">
    <property type="protein sequence ID" value="CAK8683027.1"/>
    <property type="molecule type" value="Genomic_DNA"/>
</dbReference>
<comment type="caution">
    <text evidence="2">The sequence shown here is derived from an EMBL/GenBank/DDBJ whole genome shotgun (WGS) entry which is preliminary data.</text>
</comment>
<reference evidence="2 3" key="1">
    <citation type="submission" date="2024-02" db="EMBL/GenBank/DDBJ databases">
        <authorList>
            <person name="Daric V."/>
            <person name="Darras S."/>
        </authorList>
    </citation>
    <scope>NUCLEOTIDE SEQUENCE [LARGE SCALE GENOMIC DNA]</scope>
</reference>
<accession>A0ABP0FTU0</accession>
<organism evidence="2 3">
    <name type="scientific">Clavelina lepadiformis</name>
    <name type="common">Light-bulb sea squirt</name>
    <name type="synonym">Ascidia lepadiformis</name>
    <dbReference type="NCBI Taxonomy" id="159417"/>
    <lineage>
        <taxon>Eukaryota</taxon>
        <taxon>Metazoa</taxon>
        <taxon>Chordata</taxon>
        <taxon>Tunicata</taxon>
        <taxon>Ascidiacea</taxon>
        <taxon>Aplousobranchia</taxon>
        <taxon>Clavelinidae</taxon>
        <taxon>Clavelina</taxon>
    </lineage>
</organism>
<dbReference type="Gene3D" id="2.10.22.10">
    <property type="entry name" value="Antistasin, domain 1"/>
    <property type="match status" value="1"/>
</dbReference>
<keyword evidence="3" id="KW-1185">Reference proteome</keyword>
<keyword evidence="1" id="KW-1133">Transmembrane helix</keyword>
<evidence type="ECO:0000256" key="1">
    <source>
        <dbReference type="SAM" id="Phobius"/>
    </source>
</evidence>
<evidence type="ECO:0000313" key="2">
    <source>
        <dbReference type="EMBL" id="CAK8683027.1"/>
    </source>
</evidence>
<evidence type="ECO:0000313" key="3">
    <source>
        <dbReference type="Proteomes" id="UP001642483"/>
    </source>
</evidence>
<gene>
    <name evidence="2" type="ORF">CVLEPA_LOCUS14144</name>
</gene>